<reference evidence="2 3" key="1">
    <citation type="journal article" date="2002" name="Proc. Natl. Acad. Sci. U.S.A.">
        <title>The complete genome of hyperthermophile Methanopyrus kandleri AV19 and monophyly of archaeal methanogens.</title>
        <authorList>
            <person name="Slesarev A.I."/>
            <person name="Mezhevaya K.V."/>
            <person name="Makarova K.S."/>
            <person name="Polushin N.N."/>
            <person name="Shcherbinina O.V."/>
            <person name="Shakhova V.V."/>
            <person name="Belova G.I."/>
            <person name="Aravind L."/>
            <person name="Natale D.A."/>
            <person name="Rogozin I.B."/>
            <person name="Tatusov R.L."/>
            <person name="Wolf Y.I."/>
            <person name="Stetter K.O."/>
            <person name="Malykh A.G."/>
            <person name="Koonin E.V."/>
            <person name="Kozyavkin S.A."/>
        </authorList>
    </citation>
    <scope>NUCLEOTIDE SEQUENCE [LARGE SCALE GENOMIC DNA]</scope>
    <source>
        <strain evidence="3">AV19 / DSM 6324 / JCM 9639 / NBRC 100938</strain>
    </source>
</reference>
<keyword evidence="1" id="KW-0472">Membrane</keyword>
<dbReference type="STRING" id="190192.MK0212"/>
<gene>
    <name evidence="2" type="ordered locus">MK0212</name>
</gene>
<keyword evidence="1" id="KW-1133">Transmembrane helix</keyword>
<dbReference type="EMBL" id="AE009439">
    <property type="protein sequence ID" value="AAM01429.1"/>
    <property type="molecule type" value="Genomic_DNA"/>
</dbReference>
<sequence length="291" mass="32099">MVLERIGRFVWKFTAAVGYVTVNLPWIVVKLLKEGPKRSAKFTSQLIRTAEESASKFQTVMEMVREGQVLLPELPQVPFKDIEIRGKRIAAAPRMPWDVPVLVLQFSLLATVVFVILEEIVAPPVMLWEALAVISAFVTAFSLGWLRRVSPSEDIHWLPYWHSTLIILGSVVLSAILTNVPPVVALVLPLEGVLPGFIVFGLPALGVAAATVWVRRKFHRTWTFGVVLREVQEGGSVEVVVGHDIAANTLPGEYIVEGSGSEGTPVLVEVEHSGFSLTGARPVRILKEGWW</sequence>
<evidence type="ECO:0000256" key="1">
    <source>
        <dbReference type="SAM" id="Phobius"/>
    </source>
</evidence>
<protein>
    <submittedName>
        <fullName evidence="2">Uncharacterized membrane protein, conserved in archaea</fullName>
    </submittedName>
</protein>
<accession>Q8TYT0</accession>
<feature type="transmembrane region" description="Helical" evidence="1">
    <location>
        <begin position="158"/>
        <end position="180"/>
    </location>
</feature>
<proteinExistence type="predicted"/>
<evidence type="ECO:0000313" key="2">
    <source>
        <dbReference type="EMBL" id="AAM01429.1"/>
    </source>
</evidence>
<feature type="transmembrane region" description="Helical" evidence="1">
    <location>
        <begin position="13"/>
        <end position="32"/>
    </location>
</feature>
<name>Q8TYT0_METKA</name>
<dbReference type="HOGENOM" id="CLU_955147_0_0_2"/>
<dbReference type="Pfam" id="PF09874">
    <property type="entry name" value="DUF2101"/>
    <property type="match status" value="1"/>
</dbReference>
<evidence type="ECO:0000313" key="3">
    <source>
        <dbReference type="Proteomes" id="UP000001826"/>
    </source>
</evidence>
<dbReference type="EnsemblBacteria" id="AAM01429">
    <property type="protein sequence ID" value="AAM01429"/>
    <property type="gene ID" value="MK0212"/>
</dbReference>
<feature type="transmembrane region" description="Helical" evidence="1">
    <location>
        <begin position="192"/>
        <end position="214"/>
    </location>
</feature>
<organism evidence="2 3">
    <name type="scientific">Methanopyrus kandleri (strain AV19 / DSM 6324 / JCM 9639 / NBRC 100938)</name>
    <dbReference type="NCBI Taxonomy" id="190192"/>
    <lineage>
        <taxon>Archaea</taxon>
        <taxon>Methanobacteriati</taxon>
        <taxon>Methanobacteriota</taxon>
        <taxon>Methanomada group</taxon>
        <taxon>Methanopyri</taxon>
        <taxon>Methanopyrales</taxon>
        <taxon>Methanopyraceae</taxon>
        <taxon>Methanopyrus</taxon>
    </lineage>
</organism>
<dbReference type="Proteomes" id="UP000001826">
    <property type="component" value="Chromosome"/>
</dbReference>
<feature type="transmembrane region" description="Helical" evidence="1">
    <location>
        <begin position="128"/>
        <end position="146"/>
    </location>
</feature>
<keyword evidence="1" id="KW-0812">Transmembrane</keyword>
<dbReference type="AlphaFoldDB" id="Q8TYT0"/>
<dbReference type="InParanoid" id="Q8TYT0"/>
<dbReference type="InterPro" id="IPR018663">
    <property type="entry name" value="DUF2101_membrane"/>
</dbReference>
<keyword evidence="3" id="KW-1185">Reference proteome</keyword>
<dbReference type="OrthoDB" id="373890at2157"/>
<dbReference type="KEGG" id="mka:MK0212"/>
<feature type="transmembrane region" description="Helical" evidence="1">
    <location>
        <begin position="97"/>
        <end position="116"/>
    </location>
</feature>
<dbReference type="PaxDb" id="190192-MK0212"/>